<dbReference type="GO" id="GO:0052855">
    <property type="term" value="F:ADP-dependent NAD(P)H-hydrate dehydratase activity"/>
    <property type="evidence" value="ECO:0007669"/>
    <property type="project" value="UniProtKB-UniRule"/>
</dbReference>
<dbReference type="GO" id="GO:0046872">
    <property type="term" value="F:metal ion binding"/>
    <property type="evidence" value="ECO:0007669"/>
    <property type="project" value="UniProtKB-UniRule"/>
</dbReference>
<dbReference type="OrthoDB" id="9806925at2"/>
<feature type="binding site" evidence="17">
    <location>
        <position position="442"/>
    </location>
    <ligand>
        <name>(6S)-NADPHX</name>
        <dbReference type="ChEBI" id="CHEBI:64076"/>
    </ligand>
</feature>
<dbReference type="EC" id="4.2.1.136" evidence="19"/>
<dbReference type="PROSITE" id="PS51385">
    <property type="entry name" value="YJEF_N"/>
    <property type="match status" value="1"/>
</dbReference>
<evidence type="ECO:0000256" key="13">
    <source>
        <dbReference type="ARBA" id="ARBA00023268"/>
    </source>
</evidence>
<comment type="catalytic activity">
    <reaction evidence="1 18 19">
        <text>(6R)-NADHX = (6S)-NADHX</text>
        <dbReference type="Rhea" id="RHEA:32215"/>
        <dbReference type="ChEBI" id="CHEBI:64074"/>
        <dbReference type="ChEBI" id="CHEBI:64075"/>
        <dbReference type="EC" id="5.1.99.6"/>
    </reaction>
</comment>
<dbReference type="Gene3D" id="3.40.50.10260">
    <property type="entry name" value="YjeF N-terminal domain"/>
    <property type="match status" value="1"/>
</dbReference>
<keyword evidence="12 17" id="KW-0456">Lyase</keyword>
<evidence type="ECO:0000256" key="19">
    <source>
        <dbReference type="PIRNR" id="PIRNR017184"/>
    </source>
</evidence>
<dbReference type="GO" id="GO:0046496">
    <property type="term" value="P:nicotinamide nucleotide metabolic process"/>
    <property type="evidence" value="ECO:0007669"/>
    <property type="project" value="UniProtKB-UniRule"/>
</dbReference>
<dbReference type="NCBIfam" id="NF007856">
    <property type="entry name" value="PRK10565.1"/>
    <property type="match status" value="1"/>
</dbReference>
<protein>
    <recommendedName>
        <fullName evidence="19">Bifunctional NAD(P)H-hydrate repair enzyme</fullName>
    </recommendedName>
    <alternativeName>
        <fullName evidence="19">Nicotinamide nucleotide repair protein</fullName>
    </alternativeName>
    <domain>
        <recommendedName>
            <fullName evidence="19">ADP-dependent (S)-NAD(P)H-hydrate dehydratase</fullName>
            <ecNumber evidence="19">4.2.1.136</ecNumber>
        </recommendedName>
        <alternativeName>
            <fullName evidence="19">ADP-dependent NAD(P)HX dehydratase</fullName>
        </alternativeName>
    </domain>
    <domain>
        <recommendedName>
            <fullName evidence="19">NAD(P)H-hydrate epimerase</fullName>
            <ecNumber evidence="19">5.1.99.6</ecNumber>
        </recommendedName>
    </domain>
</protein>
<comment type="catalytic activity">
    <reaction evidence="15 17 19">
        <text>(6S)-NADHX + ADP = AMP + phosphate + NADH + H(+)</text>
        <dbReference type="Rhea" id="RHEA:32223"/>
        <dbReference type="ChEBI" id="CHEBI:15378"/>
        <dbReference type="ChEBI" id="CHEBI:43474"/>
        <dbReference type="ChEBI" id="CHEBI:57945"/>
        <dbReference type="ChEBI" id="CHEBI:64074"/>
        <dbReference type="ChEBI" id="CHEBI:456215"/>
        <dbReference type="ChEBI" id="CHEBI:456216"/>
        <dbReference type="EC" id="4.2.1.136"/>
    </reaction>
</comment>
<comment type="catalytic activity">
    <reaction evidence="2 18 19">
        <text>(6R)-NADPHX = (6S)-NADPHX</text>
        <dbReference type="Rhea" id="RHEA:32227"/>
        <dbReference type="ChEBI" id="CHEBI:64076"/>
        <dbReference type="ChEBI" id="CHEBI:64077"/>
        <dbReference type="EC" id="5.1.99.6"/>
    </reaction>
</comment>
<feature type="binding site" evidence="17">
    <location>
        <position position="269"/>
    </location>
    <ligand>
        <name>(6S)-NADPHX</name>
        <dbReference type="ChEBI" id="CHEBI:64076"/>
    </ligand>
</feature>
<dbReference type="HAMAP" id="MF_01966">
    <property type="entry name" value="NADHX_epimerase"/>
    <property type="match status" value="1"/>
</dbReference>
<comment type="cofactor">
    <cofactor evidence="18 19">
        <name>K(+)</name>
        <dbReference type="ChEBI" id="CHEBI:29103"/>
    </cofactor>
    <text evidence="18 19">Binds 1 potassium ion per subunit.</text>
</comment>
<dbReference type="Pfam" id="PF03853">
    <property type="entry name" value="YjeF_N"/>
    <property type="match status" value="1"/>
</dbReference>
<comment type="subunit">
    <text evidence="17">Homotetramer.</text>
</comment>
<feature type="binding site" evidence="18">
    <location>
        <position position="135"/>
    </location>
    <ligand>
        <name>K(+)</name>
        <dbReference type="ChEBI" id="CHEBI:29103"/>
    </ligand>
</feature>
<comment type="similarity">
    <text evidence="3 19">In the N-terminal section; belongs to the NnrE/AIBP family.</text>
</comment>
<keyword evidence="11 18" id="KW-0413">Isomerase</keyword>
<organism evidence="22 23">
    <name type="scientific">Izhakiella capsodis</name>
    <dbReference type="NCBI Taxonomy" id="1367852"/>
    <lineage>
        <taxon>Bacteria</taxon>
        <taxon>Pseudomonadati</taxon>
        <taxon>Pseudomonadota</taxon>
        <taxon>Gammaproteobacteria</taxon>
        <taxon>Enterobacterales</taxon>
        <taxon>Erwiniaceae</taxon>
        <taxon>Izhakiella</taxon>
    </lineage>
</organism>
<evidence type="ECO:0000259" key="21">
    <source>
        <dbReference type="PROSITE" id="PS51385"/>
    </source>
</evidence>
<dbReference type="SUPFAM" id="SSF53613">
    <property type="entry name" value="Ribokinase-like"/>
    <property type="match status" value="1"/>
</dbReference>
<feature type="binding site" evidence="18">
    <location>
        <position position="168"/>
    </location>
    <ligand>
        <name>(6S)-NADPHX</name>
        <dbReference type="ChEBI" id="CHEBI:64076"/>
    </ligand>
</feature>
<dbReference type="InterPro" id="IPR004443">
    <property type="entry name" value="YjeF_N_dom"/>
</dbReference>
<dbReference type="NCBIfam" id="TIGR00196">
    <property type="entry name" value="yjeF_cterm"/>
    <property type="match status" value="1"/>
</dbReference>
<feature type="binding site" evidence="18">
    <location>
        <begin position="139"/>
        <end position="145"/>
    </location>
    <ligand>
        <name>(6S)-NADPHX</name>
        <dbReference type="ChEBI" id="CHEBI:64076"/>
    </ligand>
</feature>
<evidence type="ECO:0000256" key="18">
    <source>
        <dbReference type="HAMAP-Rule" id="MF_01966"/>
    </source>
</evidence>
<evidence type="ECO:0000256" key="1">
    <source>
        <dbReference type="ARBA" id="ARBA00000013"/>
    </source>
</evidence>
<feature type="binding site" evidence="17">
    <location>
        <position position="375"/>
    </location>
    <ligand>
        <name>(6S)-NADPHX</name>
        <dbReference type="ChEBI" id="CHEBI:64076"/>
    </ligand>
</feature>
<dbReference type="NCBIfam" id="TIGR00197">
    <property type="entry name" value="yjeF_nterm"/>
    <property type="match status" value="1"/>
</dbReference>
<dbReference type="AlphaFoldDB" id="A0A1I4VRY1"/>
<dbReference type="InterPro" id="IPR000631">
    <property type="entry name" value="CARKD"/>
</dbReference>
<dbReference type="GO" id="GO:0005524">
    <property type="term" value="F:ATP binding"/>
    <property type="evidence" value="ECO:0007669"/>
    <property type="project" value="UniProtKB-UniRule"/>
</dbReference>
<sequence length="507" mass="53655">MTDLNYEEKPRSLPHSLWPAEAIAGLEKEGADALGLTLYELMLRAGEAAFNLLRQRWPHARHLLILCGHGNNGGDGYVVAGLAQSAGLTVTLIACEGSKPLPEEAEKAKAAWLAAGGIIHAPDAPWPEQIELIVDALLGTGLNRPAREPYATLIELANHHPSPVFSIDIPSGLVAANGTNPGPAIIAEATLTFIALKPGLLTGKARDHVGFLHYHALSLDQWLNSQHAPWTRVDAGSLNNWLVPRRASSHKGDNGRLVMIGGDRGTAGAIRLAAEAALRSGAGLVRVLTHMDNIGPLLTARPELMVDELNDKTMDSALEWGDVIVIGPGLGQDSWGKSALKKAEKSHKPMLWDADALNLLAIRPDKRQNRIITPHPGEAARLLNVKTIEIESDRLLAVQRLVKLYGGVVVLKGAGTIVASQQGQLAIADVGNAGMASGGMGDVLSGIIGALTGQKLSLFDAACAGCVAHGAAADRIASLRGMRGMLASDLFSQLYLYVNPEMLTPVK</sequence>
<dbReference type="CDD" id="cd01171">
    <property type="entry name" value="YXKO-related"/>
    <property type="match status" value="1"/>
</dbReference>
<keyword evidence="8 17" id="KW-0521">NADP</keyword>
<keyword evidence="9 18" id="KW-0630">Potassium</keyword>
<comment type="similarity">
    <text evidence="18">Belongs to the NnrE/AIBP family.</text>
</comment>
<keyword evidence="5 18" id="KW-0479">Metal-binding</keyword>
<keyword evidence="13" id="KW-0511">Multifunctional enzyme</keyword>
<evidence type="ECO:0000256" key="8">
    <source>
        <dbReference type="ARBA" id="ARBA00022857"/>
    </source>
</evidence>
<keyword evidence="7 17" id="KW-0067">ATP-binding</keyword>
<dbReference type="PIRSF" id="PIRSF017184">
    <property type="entry name" value="Nnr"/>
    <property type="match status" value="1"/>
</dbReference>
<evidence type="ECO:0000313" key="23">
    <source>
        <dbReference type="Proteomes" id="UP000242222"/>
    </source>
</evidence>
<dbReference type="EMBL" id="FOVC01000002">
    <property type="protein sequence ID" value="SFN04004.1"/>
    <property type="molecule type" value="Genomic_DNA"/>
</dbReference>
<evidence type="ECO:0000256" key="15">
    <source>
        <dbReference type="ARBA" id="ARBA00048238"/>
    </source>
</evidence>
<comment type="function">
    <text evidence="14 19">Bifunctional enzyme that catalyzes the epimerization of the S- and R-forms of NAD(P)HX and the dehydration of the S-form of NAD(P)HX at the expense of ADP, which is converted to AMP. This allows the repair of both epimers of NAD(P)HX, a damaged form of NAD(P)H that is a result of enzymatic or heat-dependent hydration.</text>
</comment>
<feature type="domain" description="YjeF C-terminal" evidence="20">
    <location>
        <begin position="234"/>
        <end position="501"/>
    </location>
</feature>
<feature type="binding site" evidence="18">
    <location>
        <position position="72"/>
    </location>
    <ligand>
        <name>K(+)</name>
        <dbReference type="ChEBI" id="CHEBI:29103"/>
    </ligand>
</feature>
<dbReference type="InterPro" id="IPR036652">
    <property type="entry name" value="YjeF_N_dom_sf"/>
</dbReference>
<evidence type="ECO:0000256" key="2">
    <source>
        <dbReference type="ARBA" id="ARBA00000909"/>
    </source>
</evidence>
<reference evidence="23" key="1">
    <citation type="submission" date="2016-10" db="EMBL/GenBank/DDBJ databases">
        <authorList>
            <person name="Varghese N."/>
            <person name="Submissions S."/>
        </authorList>
    </citation>
    <scope>NUCLEOTIDE SEQUENCE [LARGE SCALE GENOMIC DNA]</scope>
    <source>
        <strain evidence="23">N6PO6</strain>
    </source>
</reference>
<feature type="binding site" evidence="17">
    <location>
        <position position="441"/>
    </location>
    <ligand>
        <name>AMP</name>
        <dbReference type="ChEBI" id="CHEBI:456215"/>
    </ligand>
</feature>
<dbReference type="HAMAP" id="MF_01965">
    <property type="entry name" value="NADHX_dehydratase"/>
    <property type="match status" value="1"/>
</dbReference>
<dbReference type="PANTHER" id="PTHR12592:SF0">
    <property type="entry name" value="ATP-DEPENDENT (S)-NAD(P)H-HYDRATE DEHYDRATASE"/>
    <property type="match status" value="1"/>
</dbReference>
<evidence type="ECO:0000256" key="12">
    <source>
        <dbReference type="ARBA" id="ARBA00023239"/>
    </source>
</evidence>
<dbReference type="FunFam" id="3.40.1190.20:FF:000017">
    <property type="entry name" value="Multifunctional fusion protein"/>
    <property type="match status" value="1"/>
</dbReference>
<dbReference type="RefSeq" id="WP_092875277.1">
    <property type="nucleotide sequence ID" value="NZ_FOVC01000002.1"/>
</dbReference>
<dbReference type="SUPFAM" id="SSF64153">
    <property type="entry name" value="YjeF N-terminal domain-like"/>
    <property type="match status" value="1"/>
</dbReference>
<dbReference type="InterPro" id="IPR030677">
    <property type="entry name" value="Nnr"/>
</dbReference>
<evidence type="ECO:0000313" key="22">
    <source>
        <dbReference type="EMBL" id="SFN04004.1"/>
    </source>
</evidence>
<feature type="binding site" evidence="17">
    <location>
        <begin position="412"/>
        <end position="416"/>
    </location>
    <ligand>
        <name>AMP</name>
        <dbReference type="ChEBI" id="CHEBI:456215"/>
    </ligand>
</feature>
<evidence type="ECO:0000256" key="14">
    <source>
        <dbReference type="ARBA" id="ARBA00025153"/>
    </source>
</evidence>
<feature type="binding site" evidence="18">
    <location>
        <begin position="71"/>
        <end position="75"/>
    </location>
    <ligand>
        <name>(6S)-NADPHX</name>
        <dbReference type="ChEBI" id="CHEBI:64076"/>
    </ligand>
</feature>
<dbReference type="GO" id="GO:0052856">
    <property type="term" value="F:NAD(P)HX epimerase activity"/>
    <property type="evidence" value="ECO:0007669"/>
    <property type="project" value="UniProtKB-UniRule"/>
</dbReference>
<dbReference type="InterPro" id="IPR017953">
    <property type="entry name" value="Carbohydrate_kinase_pred_CS"/>
</dbReference>
<evidence type="ECO:0000256" key="7">
    <source>
        <dbReference type="ARBA" id="ARBA00022840"/>
    </source>
</evidence>
<dbReference type="EC" id="5.1.99.6" evidence="19"/>
<dbReference type="Gene3D" id="3.40.1190.20">
    <property type="match status" value="1"/>
</dbReference>
<dbReference type="STRING" id="1367852.SAMN05216516_10241"/>
<comment type="similarity">
    <text evidence="17">Belongs to the NnrD/CARKD family.</text>
</comment>
<feature type="binding site" evidence="18">
    <location>
        <position position="150"/>
    </location>
    <ligand>
        <name>(6S)-NADPHX</name>
        <dbReference type="ChEBI" id="CHEBI:64076"/>
    </ligand>
</feature>
<comment type="cofactor">
    <cofactor evidence="17">
        <name>Mg(2+)</name>
        <dbReference type="ChEBI" id="CHEBI:18420"/>
    </cofactor>
</comment>
<evidence type="ECO:0000256" key="17">
    <source>
        <dbReference type="HAMAP-Rule" id="MF_01965"/>
    </source>
</evidence>
<feature type="binding site" evidence="18">
    <location>
        <position position="171"/>
    </location>
    <ligand>
        <name>K(+)</name>
        <dbReference type="ChEBI" id="CHEBI:29103"/>
    </ligand>
</feature>
<dbReference type="GO" id="GO:0110051">
    <property type="term" value="P:metabolite repair"/>
    <property type="evidence" value="ECO:0007669"/>
    <property type="project" value="TreeGrafter"/>
</dbReference>
<evidence type="ECO:0000256" key="16">
    <source>
        <dbReference type="ARBA" id="ARBA00049209"/>
    </source>
</evidence>
<dbReference type="PROSITE" id="PS01050">
    <property type="entry name" value="YJEF_C_2"/>
    <property type="match status" value="1"/>
</dbReference>
<evidence type="ECO:0000256" key="11">
    <source>
        <dbReference type="ARBA" id="ARBA00023235"/>
    </source>
</evidence>
<keyword evidence="10 17" id="KW-0520">NAD</keyword>
<feature type="binding site" evidence="17">
    <location>
        <position position="329"/>
    </location>
    <ligand>
        <name>(6S)-NADPHX</name>
        <dbReference type="ChEBI" id="CHEBI:64076"/>
    </ligand>
</feature>
<evidence type="ECO:0000256" key="10">
    <source>
        <dbReference type="ARBA" id="ARBA00023027"/>
    </source>
</evidence>
<dbReference type="Pfam" id="PF01256">
    <property type="entry name" value="Carb_kinase"/>
    <property type="match status" value="1"/>
</dbReference>
<evidence type="ECO:0000256" key="5">
    <source>
        <dbReference type="ARBA" id="ARBA00022723"/>
    </source>
</evidence>
<gene>
    <name evidence="18" type="primary">nnrE</name>
    <name evidence="17" type="synonym">nnrD</name>
    <name evidence="22" type="ORF">SAMN05216516_10241</name>
</gene>
<dbReference type="Proteomes" id="UP000242222">
    <property type="component" value="Unassembled WGS sequence"/>
</dbReference>
<dbReference type="PANTHER" id="PTHR12592">
    <property type="entry name" value="ATP-DEPENDENT (S)-NAD(P)H-HYDRATE DEHYDRATASE FAMILY MEMBER"/>
    <property type="match status" value="1"/>
</dbReference>
<evidence type="ECO:0000259" key="20">
    <source>
        <dbReference type="PROSITE" id="PS51383"/>
    </source>
</evidence>
<name>A0A1I4VRY1_9GAMM</name>
<accession>A0A1I4VRY1</accession>
<comment type="similarity">
    <text evidence="4 19">In the C-terminal section; belongs to the NnrD/CARKD family.</text>
</comment>
<evidence type="ECO:0000256" key="4">
    <source>
        <dbReference type="ARBA" id="ARBA00009524"/>
    </source>
</evidence>
<comment type="function">
    <text evidence="18">Catalyzes the epimerization of the S- and R-forms of NAD(P)HX, a damaged form of NAD(P)H that is a result of enzymatic or heat-dependent hydration. This is a prerequisite for the S-specific NAD(P)H-hydrate dehydratase to allow the repair of both epimers of NAD(P)HX.</text>
</comment>
<dbReference type="InterPro" id="IPR029056">
    <property type="entry name" value="Ribokinase-like"/>
</dbReference>
<keyword evidence="6 17" id="KW-0547">Nucleotide-binding</keyword>
<evidence type="ECO:0000256" key="3">
    <source>
        <dbReference type="ARBA" id="ARBA00006001"/>
    </source>
</evidence>
<evidence type="ECO:0000256" key="9">
    <source>
        <dbReference type="ARBA" id="ARBA00022958"/>
    </source>
</evidence>
<dbReference type="PROSITE" id="PS51383">
    <property type="entry name" value="YJEF_C_3"/>
    <property type="match status" value="1"/>
</dbReference>
<keyword evidence="23" id="KW-1185">Reference proteome</keyword>
<feature type="domain" description="YjeF N-terminal" evidence="21">
    <location>
        <begin position="23"/>
        <end position="225"/>
    </location>
</feature>
<comment type="function">
    <text evidence="17">Catalyzes the dehydration of the S-form of NAD(P)HX at the expense of ADP, which is converted to AMP. Together with NAD(P)HX epimerase, which catalyzes the epimerization of the S- and R-forms, the enzyme allows the repair of both epimers of NAD(P)HX, a damaged form of NAD(P)H that is a result of enzymatic or heat-dependent hydration.</text>
</comment>
<comment type="catalytic activity">
    <reaction evidence="16 17 19">
        <text>(6S)-NADPHX + ADP = AMP + phosphate + NADPH + H(+)</text>
        <dbReference type="Rhea" id="RHEA:32235"/>
        <dbReference type="ChEBI" id="CHEBI:15378"/>
        <dbReference type="ChEBI" id="CHEBI:43474"/>
        <dbReference type="ChEBI" id="CHEBI:57783"/>
        <dbReference type="ChEBI" id="CHEBI:64076"/>
        <dbReference type="ChEBI" id="CHEBI:456215"/>
        <dbReference type="ChEBI" id="CHEBI:456216"/>
        <dbReference type="EC" id="4.2.1.136"/>
    </reaction>
</comment>
<dbReference type="PROSITE" id="PS01049">
    <property type="entry name" value="YJEF_C_1"/>
    <property type="match status" value="1"/>
</dbReference>
<proteinExistence type="inferred from homology"/>
<evidence type="ECO:0000256" key="6">
    <source>
        <dbReference type="ARBA" id="ARBA00022741"/>
    </source>
</evidence>
<dbReference type="FunFam" id="3.40.50.10260:FF:000003">
    <property type="entry name" value="Multifunctional fusion protein"/>
    <property type="match status" value="1"/>
</dbReference>